<name>A0AAV7UTM7_PLEWA</name>
<dbReference type="Proteomes" id="UP001066276">
    <property type="component" value="Chromosome 2_2"/>
</dbReference>
<proteinExistence type="predicted"/>
<dbReference type="EMBL" id="JANPWB010000004">
    <property type="protein sequence ID" value="KAJ1191901.1"/>
    <property type="molecule type" value="Genomic_DNA"/>
</dbReference>
<reference evidence="1" key="1">
    <citation type="journal article" date="2022" name="bioRxiv">
        <title>Sequencing and chromosome-scale assembly of the giantPleurodeles waltlgenome.</title>
        <authorList>
            <person name="Brown T."/>
            <person name="Elewa A."/>
            <person name="Iarovenko S."/>
            <person name="Subramanian E."/>
            <person name="Araus A.J."/>
            <person name="Petzold A."/>
            <person name="Susuki M."/>
            <person name="Suzuki K.-i.T."/>
            <person name="Hayashi T."/>
            <person name="Toyoda A."/>
            <person name="Oliveira C."/>
            <person name="Osipova E."/>
            <person name="Leigh N.D."/>
            <person name="Simon A."/>
            <person name="Yun M.H."/>
        </authorList>
    </citation>
    <scope>NUCLEOTIDE SEQUENCE</scope>
    <source>
        <strain evidence="1">20211129_DDA</strain>
        <tissue evidence="1">Liver</tissue>
    </source>
</reference>
<gene>
    <name evidence="1" type="ORF">NDU88_001214</name>
</gene>
<accession>A0AAV7UTM7</accession>
<sequence length="89" mass="10095">MLQGLLTTSIRCETHCYRHLYEHLSYPTPWLPLCGLRLPPLLLWSIPHSTPAPPTGSGHGSTAKQAFEDLQFEYLAEQAYKVIMVTTRI</sequence>
<keyword evidence="2" id="KW-1185">Reference proteome</keyword>
<evidence type="ECO:0000313" key="2">
    <source>
        <dbReference type="Proteomes" id="UP001066276"/>
    </source>
</evidence>
<dbReference type="AlphaFoldDB" id="A0AAV7UTM7"/>
<protein>
    <submittedName>
        <fullName evidence="1">Uncharacterized protein</fullName>
    </submittedName>
</protein>
<organism evidence="1 2">
    <name type="scientific">Pleurodeles waltl</name>
    <name type="common">Iberian ribbed newt</name>
    <dbReference type="NCBI Taxonomy" id="8319"/>
    <lineage>
        <taxon>Eukaryota</taxon>
        <taxon>Metazoa</taxon>
        <taxon>Chordata</taxon>
        <taxon>Craniata</taxon>
        <taxon>Vertebrata</taxon>
        <taxon>Euteleostomi</taxon>
        <taxon>Amphibia</taxon>
        <taxon>Batrachia</taxon>
        <taxon>Caudata</taxon>
        <taxon>Salamandroidea</taxon>
        <taxon>Salamandridae</taxon>
        <taxon>Pleurodelinae</taxon>
        <taxon>Pleurodeles</taxon>
    </lineage>
</organism>
<evidence type="ECO:0000313" key="1">
    <source>
        <dbReference type="EMBL" id="KAJ1191901.1"/>
    </source>
</evidence>
<comment type="caution">
    <text evidence="1">The sequence shown here is derived from an EMBL/GenBank/DDBJ whole genome shotgun (WGS) entry which is preliminary data.</text>
</comment>